<dbReference type="OrthoDB" id="10659767at2759"/>
<organism evidence="2 3">
    <name type="scientific">Periconia digitata</name>
    <dbReference type="NCBI Taxonomy" id="1303443"/>
    <lineage>
        <taxon>Eukaryota</taxon>
        <taxon>Fungi</taxon>
        <taxon>Dikarya</taxon>
        <taxon>Ascomycota</taxon>
        <taxon>Pezizomycotina</taxon>
        <taxon>Dothideomycetes</taxon>
        <taxon>Pleosporomycetidae</taxon>
        <taxon>Pleosporales</taxon>
        <taxon>Massarineae</taxon>
        <taxon>Periconiaceae</taxon>
        <taxon>Periconia</taxon>
    </lineage>
</organism>
<proteinExistence type="predicted"/>
<evidence type="ECO:0000313" key="2">
    <source>
        <dbReference type="EMBL" id="CAI6332610.1"/>
    </source>
</evidence>
<name>A0A9W4UB07_9PLEO</name>
<feature type="compositionally biased region" description="Acidic residues" evidence="1">
    <location>
        <begin position="163"/>
        <end position="172"/>
    </location>
</feature>
<dbReference type="AlphaFoldDB" id="A0A9W4UB07"/>
<sequence>MSEDSSHDPLGTLFPAAEKITPFQDWPWPEWDAAIGDRILASNKYVAYIAALLGVETLKFVKTGVSKATKGAPDLAKDRVTLAIYHKGAVNCLNNIRSEIPEEEEKWVHLQQCLDDLEMNLHRQFVFHMEDLKAQHRELWAVKIAMQNRMAAAGVNDQRVVEVDDNNEDGREDDGKDNTKNETDQKENGQKENDKKENGKKKNGKKENGKKKKKGGKKN</sequence>
<reference evidence="2" key="1">
    <citation type="submission" date="2023-01" db="EMBL/GenBank/DDBJ databases">
        <authorList>
            <person name="Van Ghelder C."/>
            <person name="Rancurel C."/>
        </authorList>
    </citation>
    <scope>NUCLEOTIDE SEQUENCE</scope>
    <source>
        <strain evidence="2">CNCM I-4278</strain>
    </source>
</reference>
<comment type="caution">
    <text evidence="2">The sequence shown here is derived from an EMBL/GenBank/DDBJ whole genome shotgun (WGS) entry which is preliminary data.</text>
</comment>
<feature type="compositionally biased region" description="Basic residues" evidence="1">
    <location>
        <begin position="198"/>
        <end position="219"/>
    </location>
</feature>
<accession>A0A9W4UB07</accession>
<keyword evidence="3" id="KW-1185">Reference proteome</keyword>
<evidence type="ECO:0000256" key="1">
    <source>
        <dbReference type="SAM" id="MobiDB-lite"/>
    </source>
</evidence>
<dbReference type="EMBL" id="CAOQHR010000003">
    <property type="protein sequence ID" value="CAI6332610.1"/>
    <property type="molecule type" value="Genomic_DNA"/>
</dbReference>
<feature type="compositionally biased region" description="Basic and acidic residues" evidence="1">
    <location>
        <begin position="173"/>
        <end position="197"/>
    </location>
</feature>
<dbReference type="Proteomes" id="UP001152607">
    <property type="component" value="Unassembled WGS sequence"/>
</dbReference>
<evidence type="ECO:0000313" key="3">
    <source>
        <dbReference type="Proteomes" id="UP001152607"/>
    </source>
</evidence>
<feature type="region of interest" description="Disordered" evidence="1">
    <location>
        <begin position="157"/>
        <end position="219"/>
    </location>
</feature>
<protein>
    <submittedName>
        <fullName evidence="2">Uncharacterized protein</fullName>
    </submittedName>
</protein>
<gene>
    <name evidence="2" type="ORF">PDIGIT_LOCUS5636</name>
</gene>